<dbReference type="PANTHER" id="PTHR46825:SF11">
    <property type="entry name" value="PENICILLIN-BINDING PROTEIN 4"/>
    <property type="match status" value="1"/>
</dbReference>
<dbReference type="GO" id="GO:0016020">
    <property type="term" value="C:membrane"/>
    <property type="evidence" value="ECO:0007669"/>
    <property type="project" value="UniProtKB-SubCell"/>
</dbReference>
<organism evidence="4 5">
    <name type="scientific">Neobacillus massiliamazoniensis</name>
    <dbReference type="NCBI Taxonomy" id="1499688"/>
    <lineage>
        <taxon>Bacteria</taxon>
        <taxon>Bacillati</taxon>
        <taxon>Bacillota</taxon>
        <taxon>Bacilli</taxon>
        <taxon>Bacillales</taxon>
        <taxon>Bacillaceae</taxon>
        <taxon>Neobacillus</taxon>
    </lineage>
</organism>
<dbReference type="Pfam" id="PF00144">
    <property type="entry name" value="Beta-lactamase"/>
    <property type="match status" value="1"/>
</dbReference>
<evidence type="ECO:0000256" key="1">
    <source>
        <dbReference type="ARBA" id="ARBA00004370"/>
    </source>
</evidence>
<dbReference type="STRING" id="1499688.BN000_01457"/>
<sequence length="364" mass="41145">MVIIVKIKTILCFLIFAIFVETQNNFPNYIETKKAAQKMALNEPTQKKLRQYLLSKHVNGSVAVIRETQILFNEGIGFADIKKGRANLPSTTFPIGSITKAIVATSIMQLQEDGRLSIQDPVSKYIPHFPPGKKIKLIHLLNQTSGIPSPRWYRGDFKPADIINRLKEKPVKFSAGSKWDYNDINYFILSYIVETVSGTTLHDYIQKNIFNRASMVHSGFMTHKNPIPYSSKGYIRLGNKVIQAKPNHIDQLFGCGDIYSTAYDLYLFDEAMVSGKLVSMQSLQTMLTPSNKSKYGAGLYIDGEKVYSRGVLSGWESLHVFYPDQTAIVILLNIHDKNFNIHQAAKDIYKMIDTKGENVSYKAN</sequence>
<comment type="subcellular location">
    <subcellularLocation>
        <location evidence="1">Membrane</location>
    </subcellularLocation>
</comment>
<reference evidence="5" key="1">
    <citation type="submission" date="2015-05" db="EMBL/GenBank/DDBJ databases">
        <authorList>
            <person name="Urmite Genomes"/>
        </authorList>
    </citation>
    <scope>NUCLEOTIDE SEQUENCE [LARGE SCALE GENOMIC DNA]</scope>
    <source>
        <strain evidence="5">LF1</strain>
    </source>
</reference>
<dbReference type="AlphaFoldDB" id="A0A0U1NU35"/>
<dbReference type="Proteomes" id="UP000199087">
    <property type="component" value="Unassembled WGS sequence"/>
</dbReference>
<feature type="domain" description="Beta-lactamase-related" evidence="3">
    <location>
        <begin position="59"/>
        <end position="333"/>
    </location>
</feature>
<evidence type="ECO:0000256" key="2">
    <source>
        <dbReference type="ARBA" id="ARBA00023136"/>
    </source>
</evidence>
<keyword evidence="2" id="KW-0472">Membrane</keyword>
<evidence type="ECO:0000259" key="3">
    <source>
        <dbReference type="Pfam" id="PF00144"/>
    </source>
</evidence>
<dbReference type="PANTHER" id="PTHR46825">
    <property type="entry name" value="D-ALANYL-D-ALANINE-CARBOXYPEPTIDASE/ENDOPEPTIDASE AMPH"/>
    <property type="match status" value="1"/>
</dbReference>
<dbReference type="SUPFAM" id="SSF56601">
    <property type="entry name" value="beta-lactamase/transpeptidase-like"/>
    <property type="match status" value="1"/>
</dbReference>
<gene>
    <name evidence="4" type="ORF">BN000_01457</name>
</gene>
<dbReference type="InterPro" id="IPR001466">
    <property type="entry name" value="Beta-lactam-related"/>
</dbReference>
<dbReference type="Gene3D" id="3.40.710.10">
    <property type="entry name" value="DD-peptidase/beta-lactamase superfamily"/>
    <property type="match status" value="1"/>
</dbReference>
<accession>A0A0U1NU35</accession>
<dbReference type="EMBL" id="CVRB01000001">
    <property type="protein sequence ID" value="CRK81550.1"/>
    <property type="molecule type" value="Genomic_DNA"/>
</dbReference>
<evidence type="ECO:0000313" key="4">
    <source>
        <dbReference type="EMBL" id="CRK81550.1"/>
    </source>
</evidence>
<dbReference type="InterPro" id="IPR050491">
    <property type="entry name" value="AmpC-like"/>
</dbReference>
<proteinExistence type="predicted"/>
<dbReference type="InterPro" id="IPR012338">
    <property type="entry name" value="Beta-lactam/transpept-like"/>
</dbReference>
<dbReference type="OrthoDB" id="9803467at2"/>
<protein>
    <submittedName>
        <fullName evidence="4">Beta-lactamase</fullName>
    </submittedName>
</protein>
<keyword evidence="5" id="KW-1185">Reference proteome</keyword>
<evidence type="ECO:0000313" key="5">
    <source>
        <dbReference type="Proteomes" id="UP000199087"/>
    </source>
</evidence>
<name>A0A0U1NU35_9BACI</name>